<organism evidence="2 3">
    <name type="scientific">Novosphingobium marinum</name>
    <dbReference type="NCBI Taxonomy" id="1514948"/>
    <lineage>
        <taxon>Bacteria</taxon>
        <taxon>Pseudomonadati</taxon>
        <taxon>Pseudomonadota</taxon>
        <taxon>Alphaproteobacteria</taxon>
        <taxon>Sphingomonadales</taxon>
        <taxon>Sphingomonadaceae</taxon>
        <taxon>Novosphingobium</taxon>
    </lineage>
</organism>
<dbReference type="CDD" id="cd04747">
    <property type="entry name" value="OYE_like_5_FMN"/>
    <property type="match status" value="1"/>
</dbReference>
<sequence length="348" mass="37781">MTRALSPGGVPGADVAEYYARRAAAGIGLIITEGTWIDHPSASNEEAVPRFYGEDAIAGWRRVVAAVQEAGGKIAPQLWHVGLTQKHDLENLYEAATDVSTVKLTPSGYIGVDEKISNGSTEREIEDAIEAYGKGARQAMAAGFDAVELHGAHGYAIDQFFWDVTNRRSDGWGGRTLAERARFGIEAVRACRAATGPDFPIIFRFSQWKQQDYAARLASTPQELASLLEPLADAGVDIFHASQRRFWEPGFDGSDINLAGWAQKLTGKPAIAVGSVGLSSEMLESLLEGKGGDVTDVDELLRRMERDEFDLIAIGRALLADPQWPLKLREGRLAEAAPYTKEVLLALN</sequence>
<dbReference type="EMBL" id="JACBZF010000001">
    <property type="protein sequence ID" value="NYH94047.1"/>
    <property type="molecule type" value="Genomic_DNA"/>
</dbReference>
<dbReference type="PANTHER" id="PTHR22893:SF55">
    <property type="entry name" value="OXIDOREDUCTASE-RELATED"/>
    <property type="match status" value="1"/>
</dbReference>
<dbReference type="PANTHER" id="PTHR22893">
    <property type="entry name" value="NADH OXIDOREDUCTASE-RELATED"/>
    <property type="match status" value="1"/>
</dbReference>
<protein>
    <submittedName>
        <fullName evidence="2">2,4-dienoyl-CoA reductase-like NADH-dependent reductase (Old Yellow Enzyme family)</fullName>
    </submittedName>
</protein>
<gene>
    <name evidence="2" type="ORF">FHS75_000352</name>
</gene>
<proteinExistence type="predicted"/>
<dbReference type="Proteomes" id="UP000522081">
    <property type="component" value="Unassembled WGS sequence"/>
</dbReference>
<dbReference type="GO" id="GO:0010181">
    <property type="term" value="F:FMN binding"/>
    <property type="evidence" value="ECO:0007669"/>
    <property type="project" value="InterPro"/>
</dbReference>
<comment type="caution">
    <text evidence="2">The sequence shown here is derived from an EMBL/GenBank/DDBJ whole genome shotgun (WGS) entry which is preliminary data.</text>
</comment>
<accession>A0A7Y9XT82</accession>
<dbReference type="SUPFAM" id="SSF51395">
    <property type="entry name" value="FMN-linked oxidoreductases"/>
    <property type="match status" value="1"/>
</dbReference>
<dbReference type="AlphaFoldDB" id="A0A7Y9XT82"/>
<dbReference type="GO" id="GO:0005829">
    <property type="term" value="C:cytosol"/>
    <property type="evidence" value="ECO:0007669"/>
    <property type="project" value="TreeGrafter"/>
</dbReference>
<reference evidence="2 3" key="1">
    <citation type="submission" date="2020-07" db="EMBL/GenBank/DDBJ databases">
        <title>Genomic Encyclopedia of Type Strains, Phase IV (KMG-IV): sequencing the most valuable type-strain genomes for metagenomic binning, comparative biology and taxonomic classification.</title>
        <authorList>
            <person name="Goeker M."/>
        </authorList>
    </citation>
    <scope>NUCLEOTIDE SEQUENCE [LARGE SCALE GENOMIC DNA]</scope>
    <source>
        <strain evidence="2 3">DSM 29043</strain>
    </source>
</reference>
<dbReference type="InterPro" id="IPR001155">
    <property type="entry name" value="OxRdtase_FMN_N"/>
</dbReference>
<keyword evidence="3" id="KW-1185">Reference proteome</keyword>
<evidence type="ECO:0000259" key="1">
    <source>
        <dbReference type="Pfam" id="PF00724"/>
    </source>
</evidence>
<dbReference type="InterPro" id="IPR013785">
    <property type="entry name" value="Aldolase_TIM"/>
</dbReference>
<dbReference type="Gene3D" id="3.20.20.70">
    <property type="entry name" value="Aldolase class I"/>
    <property type="match status" value="1"/>
</dbReference>
<evidence type="ECO:0000313" key="3">
    <source>
        <dbReference type="Proteomes" id="UP000522081"/>
    </source>
</evidence>
<evidence type="ECO:0000313" key="2">
    <source>
        <dbReference type="EMBL" id="NYH94047.1"/>
    </source>
</evidence>
<dbReference type="Pfam" id="PF00724">
    <property type="entry name" value="Oxidored_FMN"/>
    <property type="match status" value="1"/>
</dbReference>
<dbReference type="GO" id="GO:0016491">
    <property type="term" value="F:oxidoreductase activity"/>
    <property type="evidence" value="ECO:0007669"/>
    <property type="project" value="InterPro"/>
</dbReference>
<dbReference type="InterPro" id="IPR045247">
    <property type="entry name" value="Oye-like"/>
</dbReference>
<dbReference type="FunFam" id="3.20.20.70:FF:000262">
    <property type="entry name" value="NADH:flavin oxidoreductase"/>
    <property type="match status" value="1"/>
</dbReference>
<name>A0A7Y9XT82_9SPHN</name>
<feature type="domain" description="NADH:flavin oxidoreductase/NADH oxidase N-terminal" evidence="1">
    <location>
        <begin position="3"/>
        <end position="332"/>
    </location>
</feature>